<evidence type="ECO:0000256" key="13">
    <source>
        <dbReference type="ARBA" id="ARBA00023054"/>
    </source>
</evidence>
<evidence type="ECO:0000256" key="20">
    <source>
        <dbReference type="SAM" id="MobiDB-lite"/>
    </source>
</evidence>
<dbReference type="InterPro" id="IPR059005">
    <property type="entry name" value="LETM1_C"/>
</dbReference>
<evidence type="ECO:0000313" key="24">
    <source>
        <dbReference type="EMBL" id="VDI71176.1"/>
    </source>
</evidence>
<keyword evidence="15 18" id="KW-0496">Mitochondrion</keyword>
<dbReference type="AlphaFoldDB" id="A0A8B6GYG8"/>
<gene>
    <name evidence="24" type="ORF">MGAL_10B055056</name>
</gene>
<dbReference type="InterPro" id="IPR011992">
    <property type="entry name" value="EF-hand-dom_pair"/>
</dbReference>
<evidence type="ECO:0000256" key="6">
    <source>
        <dbReference type="ARBA" id="ARBA00022568"/>
    </source>
</evidence>
<keyword evidence="11" id="KW-0809">Transit peptide</keyword>
<evidence type="ECO:0000256" key="14">
    <source>
        <dbReference type="ARBA" id="ARBA00023065"/>
    </source>
</evidence>
<dbReference type="GO" id="GO:0043022">
    <property type="term" value="F:ribosome binding"/>
    <property type="evidence" value="ECO:0007669"/>
    <property type="project" value="InterPro"/>
</dbReference>
<reference evidence="24" key="1">
    <citation type="submission" date="2018-11" db="EMBL/GenBank/DDBJ databases">
        <authorList>
            <person name="Alioto T."/>
            <person name="Alioto T."/>
        </authorList>
    </citation>
    <scope>NUCLEOTIDE SEQUENCE</scope>
</reference>
<name>A0A8B6GYG8_MYTGA</name>
<dbReference type="InterPro" id="IPR002048">
    <property type="entry name" value="EF_hand_dom"/>
</dbReference>
<keyword evidence="14" id="KW-0406">Ion transport</keyword>
<protein>
    <recommendedName>
        <fullName evidence="3">Mitochondrial proton/calcium exchanger protein</fullName>
    </recommendedName>
    <alternativeName>
        <fullName evidence="17">Leucine zipper-EF-hand-containing transmembrane protein 1</fullName>
    </alternativeName>
</protein>
<keyword evidence="8" id="KW-0479">Metal-binding</keyword>
<feature type="region of interest" description="Disordered" evidence="20">
    <location>
        <begin position="121"/>
        <end position="142"/>
    </location>
</feature>
<dbReference type="GO" id="GO:0005509">
    <property type="term" value="F:calcium ion binding"/>
    <property type="evidence" value="ECO:0007669"/>
    <property type="project" value="InterPro"/>
</dbReference>
<feature type="coiled-coil region" evidence="19">
    <location>
        <begin position="627"/>
        <end position="654"/>
    </location>
</feature>
<evidence type="ECO:0000256" key="16">
    <source>
        <dbReference type="ARBA" id="ARBA00023136"/>
    </source>
</evidence>
<keyword evidence="16 21" id="KW-0472">Membrane</keyword>
<keyword evidence="25" id="KW-1185">Reference proteome</keyword>
<dbReference type="PANTHER" id="PTHR14009:SF1">
    <property type="entry name" value="MITOCHONDRIAL PROTON_CALCIUM EXCHANGER PROTEIN"/>
    <property type="match status" value="1"/>
</dbReference>
<evidence type="ECO:0000256" key="2">
    <source>
        <dbReference type="ARBA" id="ARBA00009584"/>
    </source>
</evidence>
<keyword evidence="9" id="KW-0999">Mitochondrion inner membrane</keyword>
<evidence type="ECO:0000256" key="19">
    <source>
        <dbReference type="SAM" id="Coils"/>
    </source>
</evidence>
<evidence type="ECO:0000256" key="11">
    <source>
        <dbReference type="ARBA" id="ARBA00022946"/>
    </source>
</evidence>
<feature type="compositionally biased region" description="Basic and acidic residues" evidence="20">
    <location>
        <begin position="756"/>
        <end position="776"/>
    </location>
</feature>
<dbReference type="SUPFAM" id="SSF47473">
    <property type="entry name" value="EF-hand"/>
    <property type="match status" value="1"/>
</dbReference>
<dbReference type="InterPro" id="IPR044202">
    <property type="entry name" value="LETM1/MDM38-like"/>
</dbReference>
<keyword evidence="7 21" id="KW-0812">Transmembrane</keyword>
<evidence type="ECO:0000256" key="5">
    <source>
        <dbReference type="ARBA" id="ARBA00022449"/>
    </source>
</evidence>
<evidence type="ECO:0000256" key="4">
    <source>
        <dbReference type="ARBA" id="ARBA00022448"/>
    </source>
</evidence>
<evidence type="ECO:0000256" key="17">
    <source>
        <dbReference type="ARBA" id="ARBA00031360"/>
    </source>
</evidence>
<feature type="coiled-coil region" evidence="19">
    <location>
        <begin position="572"/>
        <end position="599"/>
    </location>
</feature>
<dbReference type="Proteomes" id="UP000596742">
    <property type="component" value="Unassembled WGS sequence"/>
</dbReference>
<dbReference type="OrthoDB" id="624114at2759"/>
<comment type="caution">
    <text evidence="24">The sequence shown here is derived from an EMBL/GenBank/DDBJ whole genome shotgun (WGS) entry which is preliminary data.</text>
</comment>
<dbReference type="GO" id="GO:0030003">
    <property type="term" value="P:intracellular monoatomic cation homeostasis"/>
    <property type="evidence" value="ECO:0007669"/>
    <property type="project" value="TreeGrafter"/>
</dbReference>
<keyword evidence="12 21" id="KW-1133">Transmembrane helix</keyword>
<keyword evidence="6" id="KW-0109">Calcium transport</keyword>
<evidence type="ECO:0000256" key="3">
    <source>
        <dbReference type="ARBA" id="ARBA00020557"/>
    </source>
</evidence>
<comment type="similarity">
    <text evidence="2">Belongs to the LETM1 family.</text>
</comment>
<comment type="subcellular location">
    <subcellularLocation>
        <location evidence="1">Mitochondrion inner membrane</location>
        <topology evidence="1">Single-pass membrane protein</topology>
    </subcellularLocation>
</comment>
<keyword evidence="4" id="KW-0813">Transport</keyword>
<dbReference type="EMBL" id="UYJE01009197">
    <property type="protein sequence ID" value="VDI71176.1"/>
    <property type="molecule type" value="Genomic_DNA"/>
</dbReference>
<evidence type="ECO:0000256" key="12">
    <source>
        <dbReference type="ARBA" id="ARBA00022989"/>
    </source>
</evidence>
<dbReference type="GO" id="GO:0015297">
    <property type="term" value="F:antiporter activity"/>
    <property type="evidence" value="ECO:0007669"/>
    <property type="project" value="UniProtKB-KW"/>
</dbReference>
<evidence type="ECO:0000256" key="1">
    <source>
        <dbReference type="ARBA" id="ARBA00004434"/>
    </source>
</evidence>
<proteinExistence type="inferred from homology"/>
<keyword evidence="10" id="KW-0106">Calcium</keyword>
<dbReference type="InterPro" id="IPR033122">
    <property type="entry name" value="LETM1-like_RBD"/>
</dbReference>
<dbReference type="PROSITE" id="PS50222">
    <property type="entry name" value="EF_HAND_2"/>
    <property type="match status" value="1"/>
</dbReference>
<feature type="domain" description="Letm1 RBD" evidence="23">
    <location>
        <begin position="261"/>
        <end position="459"/>
    </location>
</feature>
<evidence type="ECO:0000256" key="9">
    <source>
        <dbReference type="ARBA" id="ARBA00022792"/>
    </source>
</evidence>
<sequence>MAHRLIGPLSLRRVKLDTINNISPLYCGCCKRHGAMSTQPQYRRHRSSSSQNYTFLPSYNCSFTHNKSSSYYKTKHLISPDFSLGIPLGSIRYFHISSQYNEKDKSFVEKAVEVLKDKKRTDKKGDGVSDKDLQPGVDKEKVDDKLTGDQQSTIVKAKPTLLQTIKKHGKYYLDGFVLFFKELRIAVSYLWKSIVKGETLTRRELKQLRRTTADVFRMIPYLILIIIPFFEFLIPFYLKFFPNALPSTFGRDEKKPDVLLKEGLKRKQEMAKLLQETLQKTSLERKKKDAPSMVLEFTDFMEKVRSEGIAVSNEEILHFSTMFEDEVTIDSLTRGQLQALCRVLSIIPIGTDQMLRFQLDIKLRRLLVDDKMIQKEGIESLTVQELQQANRARGMRALGVDKERLIFQLEQWLDLHLNQHVPTSLLLLSRALYLPEHLSPVEQLQKTIQSLPKTATAEATVRVAAISGEQIDPATRIEILKSEQEAIAKETKLKAEEKELKKQKQIQKEADEAEAVAARVAMEGELLMDNAPEIAARAEEEIKTLHTDEELSDEDLKEIESAIENIAMEKKFNIDEEILQDLKEDVDEYKEDLEDLKSVMLASGGDEEDIKESKSAKRLGKKVDKLVNQLDVKLDDLHQKRLRINEEIDLKEKNLIYADIDDIETRDEVMQKISEKKGLVISINDMVLALRRLQKVPNEVRLQKIVTVLDEDKDGIIDASHVLKVIKLLGQENVKLESSQVSELIDLCKKEMLIEEEEKKKEKDEKEKEKQEKTLKENSMNNEETLKNSSE</sequence>
<evidence type="ECO:0000313" key="25">
    <source>
        <dbReference type="Proteomes" id="UP000596742"/>
    </source>
</evidence>
<evidence type="ECO:0000256" key="8">
    <source>
        <dbReference type="ARBA" id="ARBA00022723"/>
    </source>
</evidence>
<dbReference type="PANTHER" id="PTHR14009">
    <property type="entry name" value="LEUCINE ZIPPER-EF-HAND CONTAINING TRANSMEMBRANE PROTEIN"/>
    <property type="match status" value="1"/>
</dbReference>
<feature type="coiled-coil region" evidence="19">
    <location>
        <begin position="479"/>
        <end position="514"/>
    </location>
</feature>
<evidence type="ECO:0000259" key="23">
    <source>
        <dbReference type="PROSITE" id="PS51758"/>
    </source>
</evidence>
<keyword evidence="5" id="KW-0050">Antiport</keyword>
<evidence type="ECO:0000256" key="15">
    <source>
        <dbReference type="ARBA" id="ARBA00023128"/>
    </source>
</evidence>
<dbReference type="Pfam" id="PF26561">
    <property type="entry name" value="LETM1_C"/>
    <property type="match status" value="1"/>
</dbReference>
<organism evidence="24 25">
    <name type="scientific">Mytilus galloprovincialis</name>
    <name type="common">Mediterranean mussel</name>
    <dbReference type="NCBI Taxonomy" id="29158"/>
    <lineage>
        <taxon>Eukaryota</taxon>
        <taxon>Metazoa</taxon>
        <taxon>Spiralia</taxon>
        <taxon>Lophotrochozoa</taxon>
        <taxon>Mollusca</taxon>
        <taxon>Bivalvia</taxon>
        <taxon>Autobranchia</taxon>
        <taxon>Pteriomorphia</taxon>
        <taxon>Mytilida</taxon>
        <taxon>Mytiloidea</taxon>
        <taxon>Mytilidae</taxon>
        <taxon>Mytilinae</taxon>
        <taxon>Mytilus</taxon>
    </lineage>
</organism>
<evidence type="ECO:0000256" key="18">
    <source>
        <dbReference type="PROSITE-ProRule" id="PRU01094"/>
    </source>
</evidence>
<feature type="region of interest" description="Disordered" evidence="20">
    <location>
        <begin position="756"/>
        <end position="791"/>
    </location>
</feature>
<keyword evidence="13 19" id="KW-0175">Coiled coil</keyword>
<feature type="domain" description="EF-hand" evidence="22">
    <location>
        <begin position="697"/>
        <end position="732"/>
    </location>
</feature>
<feature type="transmembrane region" description="Helical" evidence="21">
    <location>
        <begin position="218"/>
        <end position="238"/>
    </location>
</feature>
<dbReference type="GO" id="GO:0005743">
    <property type="term" value="C:mitochondrial inner membrane"/>
    <property type="evidence" value="ECO:0007669"/>
    <property type="project" value="UniProtKB-SubCell"/>
</dbReference>
<accession>A0A8B6GYG8</accession>
<evidence type="ECO:0000256" key="7">
    <source>
        <dbReference type="ARBA" id="ARBA00022692"/>
    </source>
</evidence>
<dbReference type="PROSITE" id="PS51758">
    <property type="entry name" value="LETM1_RBD"/>
    <property type="match status" value="1"/>
</dbReference>
<evidence type="ECO:0000256" key="10">
    <source>
        <dbReference type="ARBA" id="ARBA00022837"/>
    </source>
</evidence>
<dbReference type="Pfam" id="PF07766">
    <property type="entry name" value="LETM1_RBD"/>
    <property type="match status" value="1"/>
</dbReference>
<evidence type="ECO:0000256" key="21">
    <source>
        <dbReference type="SAM" id="Phobius"/>
    </source>
</evidence>
<evidence type="ECO:0000259" key="22">
    <source>
        <dbReference type="PROSITE" id="PS50222"/>
    </source>
</evidence>